<name>A0A9X9X123_9PROT</name>
<feature type="compositionally biased region" description="Basic and acidic residues" evidence="3">
    <location>
        <begin position="21"/>
        <end position="36"/>
    </location>
</feature>
<dbReference type="InterPro" id="IPR050557">
    <property type="entry name" value="RTX_toxin/Mannuronan_C5-epim"/>
</dbReference>
<evidence type="ECO:0000256" key="1">
    <source>
        <dbReference type="ARBA" id="ARBA00004613"/>
    </source>
</evidence>
<gene>
    <name evidence="5" type="ORF">GXW76_18140</name>
</gene>
<dbReference type="SUPFAM" id="SSF51294">
    <property type="entry name" value="Hedgehog/intein (Hint) domain"/>
    <property type="match status" value="1"/>
</dbReference>
<organism evidence="5 6">
    <name type="scientific">Neoroseomonas soli</name>
    <dbReference type="NCBI Taxonomy" id="1081025"/>
    <lineage>
        <taxon>Bacteria</taxon>
        <taxon>Pseudomonadati</taxon>
        <taxon>Pseudomonadota</taxon>
        <taxon>Alphaproteobacteria</taxon>
        <taxon>Acetobacterales</taxon>
        <taxon>Acetobacteraceae</taxon>
        <taxon>Neoroseomonas</taxon>
    </lineage>
</organism>
<evidence type="ECO:0000313" key="6">
    <source>
        <dbReference type="Proteomes" id="UP001138751"/>
    </source>
</evidence>
<dbReference type="RefSeq" id="WP_211863516.1">
    <property type="nucleotide sequence ID" value="NZ_JAAEDM010000059.1"/>
</dbReference>
<dbReference type="EMBL" id="JAAEDM010000059">
    <property type="protein sequence ID" value="MBR0673102.1"/>
    <property type="molecule type" value="Genomic_DNA"/>
</dbReference>
<dbReference type="Pfam" id="PF13403">
    <property type="entry name" value="Hint_2"/>
    <property type="match status" value="1"/>
</dbReference>
<dbReference type="InterPro" id="IPR028992">
    <property type="entry name" value="Hedgehog/Intein_dom"/>
</dbReference>
<dbReference type="PROSITE" id="PS00330">
    <property type="entry name" value="HEMOLYSIN_CALCIUM"/>
    <property type="match status" value="2"/>
</dbReference>
<dbReference type="Pfam" id="PF00353">
    <property type="entry name" value="HemolysinCabind"/>
    <property type="match status" value="2"/>
</dbReference>
<sequence>MSGTWYSPDGVPRDPNAPTEDADRYVGSDEADHGLDSDGYPVAVVGGGPGGDTMEGRGGDDILSGGDGDDLLFGDDGNDQLQGGPGDDTLNGGAGDDFMDAQPGDDTVIGGEGIDTVVFNGAHGDYTWEKVEDGWIVVDRNVNDGDDGRDFVADDVEYAFFNGSEELVEVPCFTAGTMIATPERERPVEELRIGDPVLTADGRAVPVVFAGRSTVRARSARGALGTPVLIRAGALAENVPARDLYVSPHHGMVVDGMLVFAKALVNGLSILDAPAPAEIFTYFHIETEAHEVIVANGAPTETFCDNIPREAFDNHAEFLALYPEGREIGEMDLPHAKSRRQVPAATLTRLAARAAELCGAPMRAAA</sequence>
<dbReference type="SUPFAM" id="SSF51120">
    <property type="entry name" value="beta-Roll"/>
    <property type="match status" value="1"/>
</dbReference>
<dbReference type="InterPro" id="IPR011049">
    <property type="entry name" value="Serralysin-like_metalloprot_C"/>
</dbReference>
<evidence type="ECO:0000256" key="2">
    <source>
        <dbReference type="ARBA" id="ARBA00022525"/>
    </source>
</evidence>
<dbReference type="Gene3D" id="2.150.10.10">
    <property type="entry name" value="Serralysin-like metalloprotease, C-terminal"/>
    <property type="match status" value="1"/>
</dbReference>
<comment type="subcellular location">
    <subcellularLocation>
        <location evidence="1">Secreted</location>
    </subcellularLocation>
</comment>
<comment type="caution">
    <text evidence="5">The sequence shown here is derived from an EMBL/GenBank/DDBJ whole genome shotgun (WGS) entry which is preliminary data.</text>
</comment>
<feature type="domain" description="Hedgehog/Intein (Hint)" evidence="4">
    <location>
        <begin position="171"/>
        <end position="305"/>
    </location>
</feature>
<dbReference type="GO" id="GO:0005509">
    <property type="term" value="F:calcium ion binding"/>
    <property type="evidence" value="ECO:0007669"/>
    <property type="project" value="InterPro"/>
</dbReference>
<accession>A0A9X9X123</accession>
<proteinExistence type="predicted"/>
<keyword evidence="6" id="KW-1185">Reference proteome</keyword>
<evidence type="ECO:0000259" key="4">
    <source>
        <dbReference type="Pfam" id="PF13403"/>
    </source>
</evidence>
<dbReference type="PANTHER" id="PTHR38340">
    <property type="entry name" value="S-LAYER PROTEIN"/>
    <property type="match status" value="1"/>
</dbReference>
<dbReference type="InterPro" id="IPR036844">
    <property type="entry name" value="Hint_dom_sf"/>
</dbReference>
<dbReference type="PANTHER" id="PTHR38340:SF1">
    <property type="entry name" value="S-LAYER PROTEIN"/>
    <property type="match status" value="1"/>
</dbReference>
<protein>
    <recommendedName>
        <fullName evidence="4">Hedgehog/Intein (Hint) domain-containing protein</fullName>
    </recommendedName>
</protein>
<dbReference type="GO" id="GO:0005576">
    <property type="term" value="C:extracellular region"/>
    <property type="evidence" value="ECO:0007669"/>
    <property type="project" value="UniProtKB-SubCell"/>
</dbReference>
<reference evidence="5" key="2">
    <citation type="journal article" date="2021" name="Syst. Appl. Microbiol.">
        <title>Roseomonas hellenica sp. nov., isolated from roots of wild-growing Alkanna tinctoria.</title>
        <authorList>
            <person name="Rat A."/>
            <person name="Naranjo H.D."/>
            <person name="Lebbe L."/>
            <person name="Cnockaert M."/>
            <person name="Krigas N."/>
            <person name="Grigoriadou K."/>
            <person name="Maloupa E."/>
            <person name="Willems A."/>
        </authorList>
    </citation>
    <scope>NUCLEOTIDE SEQUENCE</scope>
    <source>
        <strain evidence="5">LMG 31231</strain>
    </source>
</reference>
<dbReference type="Gene3D" id="2.170.16.10">
    <property type="entry name" value="Hedgehog/Intein (Hint) domain"/>
    <property type="match status" value="1"/>
</dbReference>
<dbReference type="Proteomes" id="UP001138751">
    <property type="component" value="Unassembled WGS sequence"/>
</dbReference>
<dbReference type="AlphaFoldDB" id="A0A9X9X123"/>
<feature type="compositionally biased region" description="Acidic residues" evidence="3">
    <location>
        <begin position="67"/>
        <end position="78"/>
    </location>
</feature>
<reference evidence="5" key="1">
    <citation type="submission" date="2020-01" db="EMBL/GenBank/DDBJ databases">
        <authorList>
            <person name="Rat A."/>
        </authorList>
    </citation>
    <scope>NUCLEOTIDE SEQUENCE</scope>
    <source>
        <strain evidence="5">LMG 31231</strain>
    </source>
</reference>
<dbReference type="InterPro" id="IPR001343">
    <property type="entry name" value="Hemolysn_Ca-bd"/>
</dbReference>
<evidence type="ECO:0000313" key="5">
    <source>
        <dbReference type="EMBL" id="MBR0673102.1"/>
    </source>
</evidence>
<feature type="region of interest" description="Disordered" evidence="3">
    <location>
        <begin position="1"/>
        <end position="97"/>
    </location>
</feature>
<keyword evidence="2" id="KW-0964">Secreted</keyword>
<dbReference type="InterPro" id="IPR018511">
    <property type="entry name" value="Hemolysin-typ_Ca-bd_CS"/>
</dbReference>
<evidence type="ECO:0000256" key="3">
    <source>
        <dbReference type="SAM" id="MobiDB-lite"/>
    </source>
</evidence>
<dbReference type="PRINTS" id="PR00313">
    <property type="entry name" value="CABNDNGRPT"/>
</dbReference>